<dbReference type="OrthoDB" id="2435543at2759"/>
<dbReference type="EMBL" id="QKWP01002529">
    <property type="protein sequence ID" value="RIB02999.1"/>
    <property type="molecule type" value="Genomic_DNA"/>
</dbReference>
<dbReference type="AlphaFoldDB" id="A0A397U2J7"/>
<comment type="caution">
    <text evidence="2">The sequence shown here is derived from an EMBL/GenBank/DDBJ whole genome shotgun (WGS) entry which is preliminary data.</text>
</comment>
<organism evidence="2 3">
    <name type="scientific">Gigaspora rosea</name>
    <dbReference type="NCBI Taxonomy" id="44941"/>
    <lineage>
        <taxon>Eukaryota</taxon>
        <taxon>Fungi</taxon>
        <taxon>Fungi incertae sedis</taxon>
        <taxon>Mucoromycota</taxon>
        <taxon>Glomeromycotina</taxon>
        <taxon>Glomeromycetes</taxon>
        <taxon>Diversisporales</taxon>
        <taxon>Gigasporaceae</taxon>
        <taxon>Gigaspora</taxon>
    </lineage>
</organism>
<accession>A0A397U2J7</accession>
<sequence>MSSLTLFNSSGSMPVLVLIAVFLFICPLIFMGIVTMWILLKQKISDELSTCVTKIKHEIADDLDAKNNTTITAEIERILTDIYKKLTAEINTKISNELSTRLSEINTKLNDKLTAKIKKNQFT</sequence>
<protein>
    <submittedName>
        <fullName evidence="2">Uncharacterized protein</fullName>
    </submittedName>
</protein>
<evidence type="ECO:0000313" key="2">
    <source>
        <dbReference type="EMBL" id="RIB02999.1"/>
    </source>
</evidence>
<gene>
    <name evidence="2" type="ORF">C2G38_2226286</name>
</gene>
<proteinExistence type="predicted"/>
<evidence type="ECO:0000256" key="1">
    <source>
        <dbReference type="SAM" id="Phobius"/>
    </source>
</evidence>
<keyword evidence="1" id="KW-1133">Transmembrane helix</keyword>
<name>A0A397U2J7_9GLOM</name>
<feature type="transmembrane region" description="Helical" evidence="1">
    <location>
        <begin position="15"/>
        <end position="40"/>
    </location>
</feature>
<keyword evidence="3" id="KW-1185">Reference proteome</keyword>
<reference evidence="2 3" key="1">
    <citation type="submission" date="2018-06" db="EMBL/GenBank/DDBJ databases">
        <title>Comparative genomics reveals the genomic features of Rhizophagus irregularis, R. cerebriforme, R. diaphanum and Gigaspora rosea, and their symbiotic lifestyle signature.</title>
        <authorList>
            <person name="Morin E."/>
            <person name="San Clemente H."/>
            <person name="Chen E.C.H."/>
            <person name="De La Providencia I."/>
            <person name="Hainaut M."/>
            <person name="Kuo A."/>
            <person name="Kohler A."/>
            <person name="Murat C."/>
            <person name="Tang N."/>
            <person name="Roy S."/>
            <person name="Loubradou J."/>
            <person name="Henrissat B."/>
            <person name="Grigoriev I.V."/>
            <person name="Corradi N."/>
            <person name="Roux C."/>
            <person name="Martin F.M."/>
        </authorList>
    </citation>
    <scope>NUCLEOTIDE SEQUENCE [LARGE SCALE GENOMIC DNA]</scope>
    <source>
        <strain evidence="2 3">DAOM 194757</strain>
    </source>
</reference>
<dbReference type="Proteomes" id="UP000266673">
    <property type="component" value="Unassembled WGS sequence"/>
</dbReference>
<evidence type="ECO:0000313" key="3">
    <source>
        <dbReference type="Proteomes" id="UP000266673"/>
    </source>
</evidence>
<keyword evidence="1" id="KW-0472">Membrane</keyword>
<keyword evidence="1" id="KW-0812">Transmembrane</keyword>